<protein>
    <submittedName>
        <fullName evidence="2">Uncharacterized protein</fullName>
    </submittedName>
</protein>
<dbReference type="OrthoDB" id="9954359at2"/>
<evidence type="ECO:0000256" key="1">
    <source>
        <dbReference type="SAM" id="Phobius"/>
    </source>
</evidence>
<proteinExistence type="predicted"/>
<evidence type="ECO:0000313" key="3">
    <source>
        <dbReference type="Proteomes" id="UP000321926"/>
    </source>
</evidence>
<comment type="caution">
    <text evidence="2">The sequence shown here is derived from an EMBL/GenBank/DDBJ whole genome shotgun (WGS) entry which is preliminary data.</text>
</comment>
<keyword evidence="1" id="KW-1133">Transmembrane helix</keyword>
<dbReference type="Proteomes" id="UP000321926">
    <property type="component" value="Unassembled WGS sequence"/>
</dbReference>
<sequence>MKRVRIPVSVIVAAYGCILLLLAAVFLMRDQTLTSMHKALPVYFLMRFCMFWFISFVLAIVFYLANLNLNYMGIPSIQKKHSLQIGTLALGAGSVFVLIALLLITYFQF</sequence>
<accession>A0A5C8KAR1</accession>
<dbReference type="RefSeq" id="WP_147920832.1">
    <property type="nucleotide sequence ID" value="NZ_VRTY01000016.1"/>
</dbReference>
<dbReference type="PROSITE" id="PS51257">
    <property type="entry name" value="PROKAR_LIPOPROTEIN"/>
    <property type="match status" value="1"/>
</dbReference>
<feature type="transmembrane region" description="Helical" evidence="1">
    <location>
        <begin position="40"/>
        <end position="65"/>
    </location>
</feature>
<gene>
    <name evidence="2" type="ORF">FVR03_06010</name>
</gene>
<dbReference type="EMBL" id="VRTY01000016">
    <property type="protein sequence ID" value="TXK49644.1"/>
    <property type="molecule type" value="Genomic_DNA"/>
</dbReference>
<feature type="transmembrane region" description="Helical" evidence="1">
    <location>
        <begin position="6"/>
        <end position="28"/>
    </location>
</feature>
<keyword evidence="1" id="KW-0472">Membrane</keyword>
<evidence type="ECO:0000313" key="2">
    <source>
        <dbReference type="EMBL" id="TXK49644.1"/>
    </source>
</evidence>
<feature type="transmembrane region" description="Helical" evidence="1">
    <location>
        <begin position="85"/>
        <end position="107"/>
    </location>
</feature>
<dbReference type="AlphaFoldDB" id="A0A5C8KAR1"/>
<keyword evidence="1" id="KW-0812">Transmembrane</keyword>
<organism evidence="2 3">
    <name type="scientific">Pontibacter qinzhouensis</name>
    <dbReference type="NCBI Taxonomy" id="2603253"/>
    <lineage>
        <taxon>Bacteria</taxon>
        <taxon>Pseudomonadati</taxon>
        <taxon>Bacteroidota</taxon>
        <taxon>Cytophagia</taxon>
        <taxon>Cytophagales</taxon>
        <taxon>Hymenobacteraceae</taxon>
        <taxon>Pontibacter</taxon>
    </lineage>
</organism>
<keyword evidence="3" id="KW-1185">Reference proteome</keyword>
<name>A0A5C8KAR1_9BACT</name>
<reference evidence="2 3" key="1">
    <citation type="submission" date="2019-08" db="EMBL/GenBank/DDBJ databases">
        <authorList>
            <person name="Shi S."/>
        </authorList>
    </citation>
    <scope>NUCLEOTIDE SEQUENCE [LARGE SCALE GENOMIC DNA]</scope>
    <source>
        <strain evidence="2 3">GY10130</strain>
    </source>
</reference>